<accession>A0A8J8NW42</accession>
<sequence>MIIILTLLPLLTLGQQPTASDFEIPSRVRTTVYYADLTENDSPIQTQLQGKKASIAYAWDFDANSYSELWRPTRDAISSYFTQSGLNFVSYANGRCSKGTDKNTKWSQVLENKLRARFTVKENGEAFGEPFQPDIFTNEKYLIWRTEDRKAWLWVRKANNQIAYIQEYRSDVKKVFVYWFPTGLTSESSNLKYEFYNFKCPNKY</sequence>
<reference evidence="1" key="1">
    <citation type="submission" date="2019-06" db="EMBL/GenBank/DDBJ databases">
        <authorList>
            <person name="Zheng W."/>
        </authorList>
    </citation>
    <scope>NUCLEOTIDE SEQUENCE</scope>
    <source>
        <strain evidence="1">QDHG01</strain>
    </source>
</reference>
<protein>
    <submittedName>
        <fullName evidence="1">Uncharacterized protein</fullName>
    </submittedName>
</protein>
<dbReference type="Proteomes" id="UP000785679">
    <property type="component" value="Unassembled WGS sequence"/>
</dbReference>
<gene>
    <name evidence="1" type="ORF">FGO68_gene4704</name>
</gene>
<keyword evidence="2" id="KW-1185">Reference proteome</keyword>
<proteinExistence type="predicted"/>
<organism evidence="1 2">
    <name type="scientific">Halteria grandinella</name>
    <dbReference type="NCBI Taxonomy" id="5974"/>
    <lineage>
        <taxon>Eukaryota</taxon>
        <taxon>Sar</taxon>
        <taxon>Alveolata</taxon>
        <taxon>Ciliophora</taxon>
        <taxon>Intramacronucleata</taxon>
        <taxon>Spirotrichea</taxon>
        <taxon>Stichotrichia</taxon>
        <taxon>Sporadotrichida</taxon>
        <taxon>Halteriidae</taxon>
        <taxon>Halteria</taxon>
    </lineage>
</organism>
<dbReference type="AlphaFoldDB" id="A0A8J8NW42"/>
<evidence type="ECO:0000313" key="2">
    <source>
        <dbReference type="Proteomes" id="UP000785679"/>
    </source>
</evidence>
<dbReference type="EMBL" id="RRYP01005807">
    <property type="protein sequence ID" value="TNV81719.1"/>
    <property type="molecule type" value="Genomic_DNA"/>
</dbReference>
<comment type="caution">
    <text evidence="1">The sequence shown here is derived from an EMBL/GenBank/DDBJ whole genome shotgun (WGS) entry which is preliminary data.</text>
</comment>
<evidence type="ECO:0000313" key="1">
    <source>
        <dbReference type="EMBL" id="TNV81719.1"/>
    </source>
</evidence>
<name>A0A8J8NW42_HALGN</name>